<accession>A0ABS5T874</accession>
<gene>
    <name evidence="1" type="ORF">HGT73_14360</name>
</gene>
<reference evidence="1 2" key="1">
    <citation type="submission" date="2020-04" db="EMBL/GenBank/DDBJ databases">
        <title>Genome sequencing of Rosenbergiella species.</title>
        <authorList>
            <person name="Alvarez-Perez S."/>
            <person name="Lievens B."/>
        </authorList>
    </citation>
    <scope>NUCLEOTIDE SEQUENCE [LARGE SCALE GENOMIC DNA]</scope>
    <source>
        <strain evidence="1 2">CdVSA20.1</strain>
    </source>
</reference>
<dbReference type="Proteomes" id="UP000786875">
    <property type="component" value="Unassembled WGS sequence"/>
</dbReference>
<keyword evidence="2" id="KW-1185">Reference proteome</keyword>
<dbReference type="RefSeq" id="WP_214215942.1">
    <property type="nucleotide sequence ID" value="NZ_JABBFO010000024.1"/>
</dbReference>
<name>A0ABS5T874_9GAMM</name>
<evidence type="ECO:0000313" key="1">
    <source>
        <dbReference type="EMBL" id="MBT0728524.1"/>
    </source>
</evidence>
<proteinExistence type="predicted"/>
<evidence type="ECO:0000313" key="2">
    <source>
        <dbReference type="Proteomes" id="UP000786875"/>
    </source>
</evidence>
<comment type="caution">
    <text evidence="1">The sequence shown here is derived from an EMBL/GenBank/DDBJ whole genome shotgun (WGS) entry which is preliminary data.</text>
</comment>
<sequence length="174" mass="18116">MILRTIVVENNALANVLAAAEANKKGIIENYLKAQKAVCEGNQAACTQMVKDVAGTGLDFIPIVGDIKGFVEAQTAIDYLAAAVGIIPGAGDVAGKAIKAAEAALKKGDVAEASRLINKASTEISAKTPIGSKGNPLNVIDGQNKPSMIGNRDYTKHSLDRMQKQGITPTTVEK</sequence>
<dbReference type="EMBL" id="JABBFO010000024">
    <property type="protein sequence ID" value="MBT0728524.1"/>
    <property type="molecule type" value="Genomic_DNA"/>
</dbReference>
<protein>
    <submittedName>
        <fullName evidence="1">DUF4258 domain-containing protein</fullName>
    </submittedName>
</protein>
<organism evidence="1 2">
    <name type="scientific">Rosenbergiella australiborealis</name>
    <dbReference type="NCBI Taxonomy" id="1544696"/>
    <lineage>
        <taxon>Bacteria</taxon>
        <taxon>Pseudomonadati</taxon>
        <taxon>Pseudomonadota</taxon>
        <taxon>Gammaproteobacteria</taxon>
        <taxon>Enterobacterales</taxon>
        <taxon>Erwiniaceae</taxon>
        <taxon>Rosenbergiella</taxon>
    </lineage>
</organism>